<dbReference type="Proteomes" id="UP000292209">
    <property type="component" value="Unassembled WGS sequence"/>
</dbReference>
<organism evidence="2 3">
    <name type="scientific">Cecembia calidifontis</name>
    <dbReference type="NCBI Taxonomy" id="1187080"/>
    <lineage>
        <taxon>Bacteria</taxon>
        <taxon>Pseudomonadati</taxon>
        <taxon>Bacteroidota</taxon>
        <taxon>Cytophagia</taxon>
        <taxon>Cytophagales</taxon>
        <taxon>Cyclobacteriaceae</taxon>
        <taxon>Cecembia</taxon>
    </lineage>
</organism>
<proteinExistence type="predicted"/>
<dbReference type="InterPro" id="IPR013783">
    <property type="entry name" value="Ig-like_fold"/>
</dbReference>
<protein>
    <recommendedName>
        <fullName evidence="4">Secreted protein (Por secretion system target)</fullName>
    </recommendedName>
</protein>
<dbReference type="RefSeq" id="WP_207226847.1">
    <property type="nucleotide sequence ID" value="NZ_SGXG01000001.1"/>
</dbReference>
<dbReference type="AlphaFoldDB" id="A0A4Q7P8H3"/>
<dbReference type="EMBL" id="SGXG01000001">
    <property type="protein sequence ID" value="RZS95770.1"/>
    <property type="molecule type" value="Genomic_DNA"/>
</dbReference>
<evidence type="ECO:0000313" key="3">
    <source>
        <dbReference type="Proteomes" id="UP000292209"/>
    </source>
</evidence>
<accession>A0A4Q7P8H3</accession>
<feature type="signal peptide" evidence="1">
    <location>
        <begin position="1"/>
        <end position="29"/>
    </location>
</feature>
<evidence type="ECO:0000313" key="2">
    <source>
        <dbReference type="EMBL" id="RZS95770.1"/>
    </source>
</evidence>
<evidence type="ECO:0008006" key="4">
    <source>
        <dbReference type="Google" id="ProtNLM"/>
    </source>
</evidence>
<gene>
    <name evidence="2" type="ORF">BC751_1311</name>
</gene>
<reference evidence="2 3" key="1">
    <citation type="submission" date="2019-02" db="EMBL/GenBank/DDBJ databases">
        <title>Genomic Encyclopedia of Archaeal and Bacterial Type Strains, Phase II (KMG-II): from individual species to whole genera.</title>
        <authorList>
            <person name="Goeker M."/>
        </authorList>
    </citation>
    <scope>NUCLEOTIDE SEQUENCE [LARGE SCALE GENOMIC DNA]</scope>
    <source>
        <strain evidence="2 3">DSM 21411</strain>
    </source>
</reference>
<keyword evidence="1" id="KW-0732">Signal</keyword>
<dbReference type="Gene3D" id="2.60.40.10">
    <property type="entry name" value="Immunoglobulins"/>
    <property type="match status" value="1"/>
</dbReference>
<comment type="caution">
    <text evidence="2">The sequence shown here is derived from an EMBL/GenBank/DDBJ whole genome shotgun (WGS) entry which is preliminary data.</text>
</comment>
<evidence type="ECO:0000256" key="1">
    <source>
        <dbReference type="SAM" id="SignalP"/>
    </source>
</evidence>
<sequence>MLFKEKKRLVTIAISILLVQLFFYSKAHAQCSQNNFAVTELYFLDVNGKPIDPSLHTIGSKVTGRIYARFSGSANNSFFPLHFANREEVAGILASSTSSSCVQNTTGLSSNQIPKNELVYLFNYEITWGSETFFREIYMTWRTNEGQSTCRTNEASGQCFASPEGLRVSVEFSQLPVIWQDFSVNRDNKKQNIILKWSTVKEWESSHFEIERSIAGVESFEVIGHVKSLGYSDKPTTYHFTDHQIPFGSQRLYYRIKQVDLDGTVDYSKTILAENKTESTTSNNWQVFPNPMQDASLRINYLGANLPEKVEVRIYALGHSKKLTLQTVEKNMEIGHILQEFPKGVLIMEIIEAESVENIRIIKR</sequence>
<feature type="chain" id="PRO_5020693780" description="Secreted protein (Por secretion system target)" evidence="1">
    <location>
        <begin position="30"/>
        <end position="364"/>
    </location>
</feature>
<name>A0A4Q7P8H3_9BACT</name>
<keyword evidence="3" id="KW-1185">Reference proteome</keyword>